<dbReference type="SUPFAM" id="SSF46689">
    <property type="entry name" value="Homeodomain-like"/>
    <property type="match status" value="1"/>
</dbReference>
<gene>
    <name evidence="5" type="ORF">ACFSUD_07375</name>
</gene>
<dbReference type="PANTHER" id="PTHR43280">
    <property type="entry name" value="ARAC-FAMILY TRANSCRIPTIONAL REGULATOR"/>
    <property type="match status" value="1"/>
</dbReference>
<dbReference type="InterPro" id="IPR018060">
    <property type="entry name" value="HTH_AraC"/>
</dbReference>
<evidence type="ECO:0000313" key="5">
    <source>
        <dbReference type="EMBL" id="MFD2739381.1"/>
    </source>
</evidence>
<dbReference type="InterPro" id="IPR009057">
    <property type="entry name" value="Homeodomain-like_sf"/>
</dbReference>
<dbReference type="RefSeq" id="WP_386372932.1">
    <property type="nucleotide sequence ID" value="NZ_JBHUMP010000004.1"/>
</dbReference>
<comment type="caution">
    <text evidence="5">The sequence shown here is derived from an EMBL/GenBank/DDBJ whole genome shotgun (WGS) entry which is preliminary data.</text>
</comment>
<keyword evidence="6" id="KW-1185">Reference proteome</keyword>
<dbReference type="Pfam" id="PF12833">
    <property type="entry name" value="HTH_18"/>
    <property type="match status" value="1"/>
</dbReference>
<evidence type="ECO:0000259" key="4">
    <source>
        <dbReference type="PROSITE" id="PS01124"/>
    </source>
</evidence>
<evidence type="ECO:0000256" key="1">
    <source>
        <dbReference type="ARBA" id="ARBA00023015"/>
    </source>
</evidence>
<name>A0ABW5U0G3_9RHOB</name>
<feature type="domain" description="HTH araC/xylS-type" evidence="4">
    <location>
        <begin position="162"/>
        <end position="260"/>
    </location>
</feature>
<sequence length="262" mass="28846">MTGGDIQLLTLAQLSEGQDWRLSLIHDMPDHLMLWISRGQGRVLLHGQRRGIAMQDFLFVPCGALFSLELGRQGQGRAVLIPPGRASGPVPLPRHLRIRDLQAQVALGALLQDIQREAQEPLPLQDEALQAHVALLDIWLRRQLLQEEHALPRPNAATRLSIRFCTLLAQHYASGMTMAAYAAQLQVTPTHLTRALKTATGRSAAQLLTERVVHAARSLLADTSEPAQEIARRLGFGSAAYFTRFMQQHTGAPPSKLRLAPG</sequence>
<dbReference type="SMART" id="SM00342">
    <property type="entry name" value="HTH_ARAC"/>
    <property type="match status" value="1"/>
</dbReference>
<proteinExistence type="predicted"/>
<protein>
    <submittedName>
        <fullName evidence="5">Helix-turn-helix transcriptional regulator</fullName>
    </submittedName>
</protein>
<dbReference type="Proteomes" id="UP001597474">
    <property type="component" value="Unassembled WGS sequence"/>
</dbReference>
<keyword evidence="2" id="KW-0238">DNA-binding</keyword>
<evidence type="ECO:0000313" key="6">
    <source>
        <dbReference type="Proteomes" id="UP001597474"/>
    </source>
</evidence>
<dbReference type="PANTHER" id="PTHR43280:SF32">
    <property type="entry name" value="TRANSCRIPTIONAL REGULATORY PROTEIN"/>
    <property type="match status" value="1"/>
</dbReference>
<evidence type="ECO:0000256" key="2">
    <source>
        <dbReference type="ARBA" id="ARBA00023125"/>
    </source>
</evidence>
<keyword evidence="1" id="KW-0805">Transcription regulation</keyword>
<accession>A0ABW5U0G3</accession>
<reference evidence="6" key="1">
    <citation type="journal article" date="2019" name="Int. J. Syst. Evol. Microbiol.">
        <title>The Global Catalogue of Microorganisms (GCM) 10K type strain sequencing project: providing services to taxonomists for standard genome sequencing and annotation.</title>
        <authorList>
            <consortium name="The Broad Institute Genomics Platform"/>
            <consortium name="The Broad Institute Genome Sequencing Center for Infectious Disease"/>
            <person name="Wu L."/>
            <person name="Ma J."/>
        </authorList>
    </citation>
    <scope>NUCLEOTIDE SEQUENCE [LARGE SCALE GENOMIC DNA]</scope>
    <source>
        <strain evidence="6">TISTR 2562</strain>
    </source>
</reference>
<organism evidence="5 6">
    <name type="scientific">Sulfitobacter aestuarii</name>
    <dbReference type="NCBI Taxonomy" id="2161676"/>
    <lineage>
        <taxon>Bacteria</taxon>
        <taxon>Pseudomonadati</taxon>
        <taxon>Pseudomonadota</taxon>
        <taxon>Alphaproteobacteria</taxon>
        <taxon>Rhodobacterales</taxon>
        <taxon>Roseobacteraceae</taxon>
        <taxon>Sulfitobacter</taxon>
    </lineage>
</organism>
<keyword evidence="3" id="KW-0804">Transcription</keyword>
<evidence type="ECO:0000256" key="3">
    <source>
        <dbReference type="ARBA" id="ARBA00023163"/>
    </source>
</evidence>
<dbReference type="EMBL" id="JBHUMP010000004">
    <property type="protein sequence ID" value="MFD2739381.1"/>
    <property type="molecule type" value="Genomic_DNA"/>
</dbReference>
<dbReference type="PROSITE" id="PS01124">
    <property type="entry name" value="HTH_ARAC_FAMILY_2"/>
    <property type="match status" value="1"/>
</dbReference>
<dbReference type="Gene3D" id="1.10.10.60">
    <property type="entry name" value="Homeodomain-like"/>
    <property type="match status" value="1"/>
</dbReference>